<proteinExistence type="predicted"/>
<dbReference type="EMBL" id="CAJZBQ010000051">
    <property type="protein sequence ID" value="CAG9330482.1"/>
    <property type="molecule type" value="Genomic_DNA"/>
</dbReference>
<protein>
    <recommendedName>
        <fullName evidence="1">DUF8019 domain-containing protein</fullName>
    </recommendedName>
</protein>
<dbReference type="AlphaFoldDB" id="A0AAU9JRR6"/>
<comment type="caution">
    <text evidence="2">The sequence shown here is derived from an EMBL/GenBank/DDBJ whole genome shotgun (WGS) entry which is preliminary data.</text>
</comment>
<dbReference type="Pfam" id="PF26058">
    <property type="entry name" value="DUF8019"/>
    <property type="match status" value="1"/>
</dbReference>
<evidence type="ECO:0000313" key="3">
    <source>
        <dbReference type="Proteomes" id="UP001162131"/>
    </source>
</evidence>
<dbReference type="PANTHER" id="PTHR42535:SF2">
    <property type="entry name" value="CHROMOSOME UNDETERMINED SCAFFOLD_146, WHOLE GENOME SHOTGUN SEQUENCE"/>
    <property type="match status" value="1"/>
</dbReference>
<dbReference type="SUPFAM" id="SSF49899">
    <property type="entry name" value="Concanavalin A-like lectins/glucanases"/>
    <property type="match status" value="1"/>
</dbReference>
<evidence type="ECO:0000259" key="1">
    <source>
        <dbReference type="Pfam" id="PF26058"/>
    </source>
</evidence>
<keyword evidence="3" id="KW-1185">Reference proteome</keyword>
<dbReference type="InterPro" id="IPR013320">
    <property type="entry name" value="ConA-like_dom_sf"/>
</dbReference>
<dbReference type="Pfam" id="PF13385">
    <property type="entry name" value="Laminin_G_3"/>
    <property type="match status" value="1"/>
</dbReference>
<sequence>MLIFILLGLTFGSDICDVSVDGGICLYEGESVIKPPAKLSSLTGYWTFDDNKGLDYSGYNNHAKSSVPAGHSSGGRGSSAKFSGSEYFEVPSDDSISAKIFSITFWVYFEKDDTSKSKETWCPILQKGDDDIENLIYERTPGIFWNRETRALKVYVTTTESSDFPEGEYVESNARLLHHRWNHIAVVRTQSKIKLYVNGIQDNSNSTSGWTNPNESPLYIGGTPATIEKCLLHLLVDETRYYEKELSDMEIEAEAAGALGQVEPRFIRLGCVDCTVSTAESSCTSDYHLCTSIELHSGAYSVARINGWTELNKNVWSYSALETDSESNDQGLGLCCLNLG</sequence>
<gene>
    <name evidence="2" type="ORF">BSTOLATCC_MIC51070</name>
</gene>
<feature type="domain" description="DUF8019" evidence="1">
    <location>
        <begin position="264"/>
        <end position="338"/>
    </location>
</feature>
<evidence type="ECO:0000313" key="2">
    <source>
        <dbReference type="EMBL" id="CAG9330482.1"/>
    </source>
</evidence>
<reference evidence="2" key="1">
    <citation type="submission" date="2021-09" db="EMBL/GenBank/DDBJ databases">
        <authorList>
            <consortium name="AG Swart"/>
            <person name="Singh M."/>
            <person name="Singh A."/>
            <person name="Seah K."/>
            <person name="Emmerich C."/>
        </authorList>
    </citation>
    <scope>NUCLEOTIDE SEQUENCE</scope>
    <source>
        <strain evidence="2">ATCC30299</strain>
    </source>
</reference>
<organism evidence="2 3">
    <name type="scientific">Blepharisma stoltei</name>
    <dbReference type="NCBI Taxonomy" id="1481888"/>
    <lineage>
        <taxon>Eukaryota</taxon>
        <taxon>Sar</taxon>
        <taxon>Alveolata</taxon>
        <taxon>Ciliophora</taxon>
        <taxon>Postciliodesmatophora</taxon>
        <taxon>Heterotrichea</taxon>
        <taxon>Heterotrichida</taxon>
        <taxon>Blepharismidae</taxon>
        <taxon>Blepharisma</taxon>
    </lineage>
</organism>
<name>A0AAU9JRR6_9CILI</name>
<dbReference type="PANTHER" id="PTHR42535">
    <property type="entry name" value="OOKINETE PROTEIN, PUTATIVE-RELATED"/>
    <property type="match status" value="1"/>
</dbReference>
<dbReference type="InterPro" id="IPR058332">
    <property type="entry name" value="DUF8019"/>
</dbReference>
<accession>A0AAU9JRR6</accession>
<dbReference type="Gene3D" id="2.60.120.200">
    <property type="match status" value="1"/>
</dbReference>
<dbReference type="Proteomes" id="UP001162131">
    <property type="component" value="Unassembled WGS sequence"/>
</dbReference>